<dbReference type="RefSeq" id="WP_198840548.1">
    <property type="nucleotide sequence ID" value="NZ_JAEHFJ010000002.1"/>
</dbReference>
<feature type="domain" description="Alpha glucuronidase N-terminal" evidence="2">
    <location>
        <begin position="2"/>
        <end position="78"/>
    </location>
</feature>
<keyword evidence="1" id="KW-0378">Hydrolase</keyword>
<accession>A0ABS0WNX5</accession>
<organism evidence="3 4">
    <name type="scientific">Aureibaculum flavum</name>
    <dbReference type="NCBI Taxonomy" id="2795986"/>
    <lineage>
        <taxon>Bacteria</taxon>
        <taxon>Pseudomonadati</taxon>
        <taxon>Bacteroidota</taxon>
        <taxon>Flavobacteriia</taxon>
        <taxon>Flavobacteriales</taxon>
        <taxon>Flavobacteriaceae</taxon>
        <taxon>Aureibaculum</taxon>
    </lineage>
</organism>
<comment type="caution">
    <text evidence="3">The sequence shown here is derived from an EMBL/GenBank/DDBJ whole genome shotgun (WGS) entry which is preliminary data.</text>
</comment>
<evidence type="ECO:0000256" key="1">
    <source>
        <dbReference type="ARBA" id="ARBA00022801"/>
    </source>
</evidence>
<dbReference type="SUPFAM" id="SSF55545">
    <property type="entry name" value="beta-N-acetylhexosaminidase-like domain"/>
    <property type="match status" value="1"/>
</dbReference>
<protein>
    <recommendedName>
        <fullName evidence="2">Alpha glucuronidase N-terminal domain-containing protein</fullName>
    </recommendedName>
</protein>
<reference evidence="3 4" key="1">
    <citation type="submission" date="2020-12" db="EMBL/GenBank/DDBJ databases">
        <title>Aureibaculum luteum sp. nov. and Aureibaculum flavum sp. nov., novel members of the family Flavobacteriaceae isolated from Antarctic intertidal sediments.</title>
        <authorList>
            <person name="He X."/>
            <person name="Zhang X."/>
        </authorList>
    </citation>
    <scope>NUCLEOTIDE SEQUENCE [LARGE SCALE GENOMIC DNA]</scope>
    <source>
        <strain evidence="3 4">A20</strain>
    </source>
</reference>
<gene>
    <name evidence="3" type="ORF">JBL43_04925</name>
</gene>
<dbReference type="Pfam" id="PF03648">
    <property type="entry name" value="Glyco_hydro_67N"/>
    <property type="match status" value="1"/>
</dbReference>
<dbReference type="Proteomes" id="UP000623301">
    <property type="component" value="Unassembled WGS sequence"/>
</dbReference>
<dbReference type="InterPro" id="IPR005154">
    <property type="entry name" value="Glyco_hydro_67_aGlcAse_N"/>
</dbReference>
<evidence type="ECO:0000259" key="2">
    <source>
        <dbReference type="Pfam" id="PF03648"/>
    </source>
</evidence>
<proteinExistence type="predicted"/>
<keyword evidence="4" id="KW-1185">Reference proteome</keyword>
<evidence type="ECO:0000313" key="4">
    <source>
        <dbReference type="Proteomes" id="UP000623301"/>
    </source>
</evidence>
<dbReference type="Gene3D" id="3.30.379.10">
    <property type="entry name" value="Chitobiase/beta-hexosaminidase domain 2-like"/>
    <property type="match status" value="1"/>
</dbReference>
<name>A0ABS0WNX5_9FLAO</name>
<sequence length="90" mass="10089">MENKASLNTYENTLNSISFTGNAAILNVAKEEIVKDLCGFLNHEYTISNTVASTNTLIIATMANIDSQFTELLKNDFKNVVEKNYLKLRI</sequence>
<dbReference type="EMBL" id="JAEHFJ010000002">
    <property type="protein sequence ID" value="MBJ2173568.1"/>
    <property type="molecule type" value="Genomic_DNA"/>
</dbReference>
<evidence type="ECO:0000313" key="3">
    <source>
        <dbReference type="EMBL" id="MBJ2173568.1"/>
    </source>
</evidence>
<dbReference type="InterPro" id="IPR029018">
    <property type="entry name" value="Hex-like_dom2"/>
</dbReference>